<comment type="caution">
    <text evidence="3">The sequence shown here is derived from an EMBL/GenBank/DDBJ whole genome shotgun (WGS) entry which is preliminary data.</text>
</comment>
<dbReference type="Proteomes" id="UP000756710">
    <property type="component" value="Unassembled WGS sequence"/>
</dbReference>
<sequence>MVELKQLVSMRPRRSRRRRRRLKRRLAADSRNSSKPPSSDELAKKAAPQPLCRASGRKPGRAKDDPGGRLE</sequence>
<proteinExistence type="predicted"/>
<feature type="compositionally biased region" description="Basic and acidic residues" evidence="1">
    <location>
        <begin position="61"/>
        <end position="71"/>
    </location>
</feature>
<organism evidence="3 4">
    <name type="scientific">Streptomyces iranensis</name>
    <dbReference type="NCBI Taxonomy" id="576784"/>
    <lineage>
        <taxon>Bacteria</taxon>
        <taxon>Bacillati</taxon>
        <taxon>Actinomycetota</taxon>
        <taxon>Actinomycetes</taxon>
        <taxon>Kitasatosporales</taxon>
        <taxon>Streptomycetaceae</taxon>
        <taxon>Streptomyces</taxon>
        <taxon>Streptomyces violaceusniger group</taxon>
    </lineage>
</organism>
<feature type="compositionally biased region" description="Basic residues" evidence="1">
    <location>
        <begin position="11"/>
        <end position="25"/>
    </location>
</feature>
<accession>A0ABS4MYV9</accession>
<feature type="region of interest" description="Disordered" evidence="1">
    <location>
        <begin position="1"/>
        <end position="71"/>
    </location>
</feature>
<evidence type="ECO:0000259" key="2">
    <source>
        <dbReference type="Pfam" id="PF20042"/>
    </source>
</evidence>
<gene>
    <name evidence="3" type="ORF">J2Z30_005970</name>
</gene>
<protein>
    <recommendedName>
        <fullName evidence="2">DUF6444 domain-containing protein</fullName>
    </recommendedName>
</protein>
<evidence type="ECO:0000313" key="4">
    <source>
        <dbReference type="Proteomes" id="UP000756710"/>
    </source>
</evidence>
<keyword evidence="4" id="KW-1185">Reference proteome</keyword>
<evidence type="ECO:0000256" key="1">
    <source>
        <dbReference type="SAM" id="MobiDB-lite"/>
    </source>
</evidence>
<dbReference type="InterPro" id="IPR045618">
    <property type="entry name" value="DUF6444"/>
</dbReference>
<evidence type="ECO:0000313" key="3">
    <source>
        <dbReference type="EMBL" id="MBP2064944.1"/>
    </source>
</evidence>
<name>A0ABS4MYV9_9ACTN</name>
<reference evidence="3 4" key="1">
    <citation type="submission" date="2021-03" db="EMBL/GenBank/DDBJ databases">
        <title>Genomic Encyclopedia of Type Strains, Phase IV (KMG-IV): sequencing the most valuable type-strain genomes for metagenomic binning, comparative biology and taxonomic classification.</title>
        <authorList>
            <person name="Goeker M."/>
        </authorList>
    </citation>
    <scope>NUCLEOTIDE SEQUENCE [LARGE SCALE GENOMIC DNA]</scope>
    <source>
        <strain evidence="3 4">DSM 41954</strain>
    </source>
</reference>
<feature type="domain" description="DUF6444" evidence="2">
    <location>
        <begin position="5"/>
        <end position="67"/>
    </location>
</feature>
<dbReference type="EMBL" id="JAGGLR010000017">
    <property type="protein sequence ID" value="MBP2064944.1"/>
    <property type="molecule type" value="Genomic_DNA"/>
</dbReference>
<dbReference type="Pfam" id="PF20042">
    <property type="entry name" value="DUF6444"/>
    <property type="match status" value="1"/>
</dbReference>